<dbReference type="Proteomes" id="UP000202259">
    <property type="component" value="Chromosome"/>
</dbReference>
<dbReference type="SUPFAM" id="SSF56349">
    <property type="entry name" value="DNA breaking-rejoining enzymes"/>
    <property type="match status" value="1"/>
</dbReference>
<dbReference type="EMBL" id="CP020465">
    <property type="protein sequence ID" value="ASP48559.1"/>
    <property type="molecule type" value="Genomic_DNA"/>
</dbReference>
<dbReference type="Pfam" id="PF00589">
    <property type="entry name" value="Phage_integrase"/>
    <property type="match status" value="1"/>
</dbReference>
<name>A0A222G9J7_9GAMM</name>
<protein>
    <submittedName>
        <fullName evidence="7">Site-specific integrase</fullName>
    </submittedName>
</protein>
<gene>
    <name evidence="7" type="ORF">B5D82_12740</name>
</gene>
<dbReference type="PANTHER" id="PTHR30349:SF36">
    <property type="entry name" value="PROPHAGE INTEGRASE INTR-RELATED"/>
    <property type="match status" value="1"/>
</dbReference>
<reference evidence="7 8" key="1">
    <citation type="submission" date="2017-08" db="EMBL/GenBank/DDBJ databases">
        <title>Complete genome of Colwellia sp. NB097-1, a psychrophile bacterium ioslated from Bering Sea.</title>
        <authorList>
            <person name="Chen X."/>
        </authorList>
    </citation>
    <scope>NUCLEOTIDE SEQUENCE [LARGE SCALE GENOMIC DNA]</scope>
    <source>
        <strain evidence="7 8">NB097-1</strain>
    </source>
</reference>
<evidence type="ECO:0000313" key="7">
    <source>
        <dbReference type="EMBL" id="ASP48559.1"/>
    </source>
</evidence>
<keyword evidence="2 4" id="KW-0238">DNA-binding</keyword>
<dbReference type="InterPro" id="IPR011010">
    <property type="entry name" value="DNA_brk_join_enz"/>
</dbReference>
<feature type="domain" description="Tyr recombinase" evidence="5">
    <location>
        <begin position="201"/>
        <end position="386"/>
    </location>
</feature>
<keyword evidence="3" id="KW-0233">DNA recombination</keyword>
<evidence type="ECO:0000256" key="3">
    <source>
        <dbReference type="ARBA" id="ARBA00023172"/>
    </source>
</evidence>
<dbReference type="CDD" id="cd01189">
    <property type="entry name" value="INT_ICEBs1_C_like"/>
    <property type="match status" value="1"/>
</dbReference>
<evidence type="ECO:0000259" key="6">
    <source>
        <dbReference type="PROSITE" id="PS51900"/>
    </source>
</evidence>
<dbReference type="GO" id="GO:0006310">
    <property type="term" value="P:DNA recombination"/>
    <property type="evidence" value="ECO:0007669"/>
    <property type="project" value="UniProtKB-KW"/>
</dbReference>
<evidence type="ECO:0000259" key="5">
    <source>
        <dbReference type="PROSITE" id="PS51898"/>
    </source>
</evidence>
<keyword evidence="8" id="KW-1185">Reference proteome</keyword>
<dbReference type="AlphaFoldDB" id="A0A222G9J7"/>
<dbReference type="GO" id="GO:0003677">
    <property type="term" value="F:DNA binding"/>
    <property type="evidence" value="ECO:0007669"/>
    <property type="project" value="UniProtKB-UniRule"/>
</dbReference>
<dbReference type="OrthoDB" id="5391994at2"/>
<dbReference type="Pfam" id="PF12167">
    <property type="entry name" value="Arm-DNA-bind_2"/>
    <property type="match status" value="1"/>
</dbReference>
<dbReference type="Pfam" id="PF14659">
    <property type="entry name" value="Phage_int_SAM_3"/>
    <property type="match status" value="1"/>
</dbReference>
<dbReference type="Gene3D" id="1.10.443.10">
    <property type="entry name" value="Intergrase catalytic core"/>
    <property type="match status" value="1"/>
</dbReference>
<evidence type="ECO:0000313" key="8">
    <source>
        <dbReference type="Proteomes" id="UP000202259"/>
    </source>
</evidence>
<organism evidence="7 8">
    <name type="scientific">Cognaticolwellia beringensis</name>
    <dbReference type="NCBI Taxonomy" id="1967665"/>
    <lineage>
        <taxon>Bacteria</taxon>
        <taxon>Pseudomonadati</taxon>
        <taxon>Pseudomonadota</taxon>
        <taxon>Gammaproteobacteria</taxon>
        <taxon>Alteromonadales</taxon>
        <taxon>Colwelliaceae</taxon>
        <taxon>Cognaticolwellia</taxon>
    </lineage>
</organism>
<dbReference type="PANTHER" id="PTHR30349">
    <property type="entry name" value="PHAGE INTEGRASE-RELATED"/>
    <property type="match status" value="1"/>
</dbReference>
<evidence type="ECO:0000256" key="1">
    <source>
        <dbReference type="ARBA" id="ARBA00022908"/>
    </source>
</evidence>
<dbReference type="KEGG" id="cber:B5D82_12740"/>
<feature type="domain" description="Core-binding (CB)" evidence="6">
    <location>
        <begin position="89"/>
        <end position="181"/>
    </location>
</feature>
<dbReference type="Gene3D" id="1.10.150.130">
    <property type="match status" value="1"/>
</dbReference>
<evidence type="ECO:0000256" key="2">
    <source>
        <dbReference type="ARBA" id="ARBA00023125"/>
    </source>
</evidence>
<dbReference type="InterPro" id="IPR022000">
    <property type="entry name" value="Min27-like_integrase_DNA_bind"/>
</dbReference>
<proteinExistence type="predicted"/>
<accession>A0A222G9J7</accession>
<dbReference type="InterPro" id="IPR050090">
    <property type="entry name" value="Tyrosine_recombinase_XerCD"/>
</dbReference>
<dbReference type="PROSITE" id="PS51900">
    <property type="entry name" value="CB"/>
    <property type="match status" value="1"/>
</dbReference>
<dbReference type="InterPro" id="IPR044068">
    <property type="entry name" value="CB"/>
</dbReference>
<dbReference type="PROSITE" id="PS51898">
    <property type="entry name" value="TYR_RECOMBINASE"/>
    <property type="match status" value="1"/>
</dbReference>
<dbReference type="InterPro" id="IPR004107">
    <property type="entry name" value="Integrase_SAM-like_N"/>
</dbReference>
<dbReference type="InterPro" id="IPR010998">
    <property type="entry name" value="Integrase_recombinase_N"/>
</dbReference>
<dbReference type="InterPro" id="IPR013762">
    <property type="entry name" value="Integrase-like_cat_sf"/>
</dbReference>
<dbReference type="GO" id="GO:0015074">
    <property type="term" value="P:DNA integration"/>
    <property type="evidence" value="ECO:0007669"/>
    <property type="project" value="UniProtKB-KW"/>
</dbReference>
<dbReference type="InterPro" id="IPR002104">
    <property type="entry name" value="Integrase_catalytic"/>
</dbReference>
<sequence length="395" mass="45705">MILLVAKMTTVNVRKETGKLYIDFRHLGVRCREQTAMKDSLTNRRKLKALINKMDASMTLGCFDYAEIFPNSKKAKLFSNVVSNTANAKRFDTFSKEWVTEMSPSWRSSYRQTVIYLVDQKLNKKFGGCYLYEISKADILKFRSELMRTSDSNAIHFKSKPSASYVNRIIGILCAILNEAADRFGFCRPTLDIKRLTVRKQMVVPFSLNEVSQIIKGSPKKFKDYFIVRFFSGLRTGELHGLRWKNVHFDDKQIIINESIINGVVGITKSQSSDRVIHMTDILYSALKRLKRLSETSEFVFNKKGKPLTQSYITQSIWYPLLVKLNINKRRPYNSRHTCATLWLASGENPEWIARQLGHQSTQILFDIYSNYVPNLTRQDGREANKLFNQLEVNL</sequence>
<evidence type="ECO:0000256" key="4">
    <source>
        <dbReference type="PROSITE-ProRule" id="PRU01248"/>
    </source>
</evidence>
<keyword evidence="1" id="KW-0229">DNA integration</keyword>